<feature type="transmembrane region" description="Helical" evidence="1">
    <location>
        <begin position="80"/>
        <end position="101"/>
    </location>
</feature>
<accession>A0A4R8DR71</accession>
<evidence type="ECO:0000256" key="1">
    <source>
        <dbReference type="SAM" id="Phobius"/>
    </source>
</evidence>
<keyword evidence="1" id="KW-0812">Transmembrane</keyword>
<comment type="caution">
    <text evidence="3">The sequence shown here is derived from an EMBL/GenBank/DDBJ whole genome shotgun (WGS) entry which is preliminary data.</text>
</comment>
<dbReference type="EMBL" id="SODV01000001">
    <property type="protein sequence ID" value="TDW99914.1"/>
    <property type="molecule type" value="Genomic_DNA"/>
</dbReference>
<feature type="domain" description="Signal transduction histidine kinase internal region" evidence="2">
    <location>
        <begin position="159"/>
        <end position="234"/>
    </location>
</feature>
<dbReference type="AlphaFoldDB" id="A0A4R8DR71"/>
<name>A0A4R8DR71_9BACT</name>
<keyword evidence="3" id="KW-0418">Kinase</keyword>
<evidence type="ECO:0000313" key="3">
    <source>
        <dbReference type="EMBL" id="TDW99914.1"/>
    </source>
</evidence>
<dbReference type="PANTHER" id="PTHR34220">
    <property type="entry name" value="SENSOR HISTIDINE KINASE YPDA"/>
    <property type="match status" value="1"/>
</dbReference>
<dbReference type="RefSeq" id="WP_162852479.1">
    <property type="nucleotide sequence ID" value="NZ_SODV01000001.1"/>
</dbReference>
<organism evidence="3 4">
    <name type="scientific">Dinghuibacter silviterrae</name>
    <dbReference type="NCBI Taxonomy" id="1539049"/>
    <lineage>
        <taxon>Bacteria</taxon>
        <taxon>Pseudomonadati</taxon>
        <taxon>Bacteroidota</taxon>
        <taxon>Chitinophagia</taxon>
        <taxon>Chitinophagales</taxon>
        <taxon>Chitinophagaceae</taxon>
        <taxon>Dinghuibacter</taxon>
    </lineage>
</organism>
<feature type="transmembrane region" description="Helical" evidence="1">
    <location>
        <begin position="46"/>
        <end position="68"/>
    </location>
</feature>
<dbReference type="Pfam" id="PF06580">
    <property type="entry name" value="His_kinase"/>
    <property type="match status" value="1"/>
</dbReference>
<proteinExistence type="predicted"/>
<dbReference type="InterPro" id="IPR010559">
    <property type="entry name" value="Sig_transdc_His_kin_internal"/>
</dbReference>
<evidence type="ECO:0000259" key="2">
    <source>
        <dbReference type="Pfam" id="PF06580"/>
    </source>
</evidence>
<gene>
    <name evidence="3" type="ORF">EDB95_0930</name>
</gene>
<dbReference type="GO" id="GO:0016020">
    <property type="term" value="C:membrane"/>
    <property type="evidence" value="ECO:0007669"/>
    <property type="project" value="InterPro"/>
</dbReference>
<dbReference type="GO" id="GO:0000155">
    <property type="term" value="F:phosphorelay sensor kinase activity"/>
    <property type="evidence" value="ECO:0007669"/>
    <property type="project" value="InterPro"/>
</dbReference>
<evidence type="ECO:0000313" key="4">
    <source>
        <dbReference type="Proteomes" id="UP000294498"/>
    </source>
</evidence>
<keyword evidence="3" id="KW-0808">Transferase</keyword>
<dbReference type="Proteomes" id="UP000294498">
    <property type="component" value="Unassembled WGS sequence"/>
</dbReference>
<dbReference type="InterPro" id="IPR050640">
    <property type="entry name" value="Bact_2-comp_sensor_kinase"/>
</dbReference>
<reference evidence="3 4" key="1">
    <citation type="submission" date="2019-03" db="EMBL/GenBank/DDBJ databases">
        <title>Genomic Encyclopedia of Type Strains, Phase IV (KMG-IV): sequencing the most valuable type-strain genomes for metagenomic binning, comparative biology and taxonomic classification.</title>
        <authorList>
            <person name="Goeker M."/>
        </authorList>
    </citation>
    <scope>NUCLEOTIDE SEQUENCE [LARGE SCALE GENOMIC DNA]</scope>
    <source>
        <strain evidence="3 4">DSM 100059</strain>
    </source>
</reference>
<dbReference type="PANTHER" id="PTHR34220:SF7">
    <property type="entry name" value="SENSOR HISTIDINE KINASE YPDA"/>
    <property type="match status" value="1"/>
</dbReference>
<protein>
    <submittedName>
        <fullName evidence="3">Histidine kinase</fullName>
    </submittedName>
</protein>
<keyword evidence="4" id="KW-1185">Reference proteome</keyword>
<keyword evidence="1" id="KW-1133">Transmembrane helix</keyword>
<feature type="transmembrane region" description="Helical" evidence="1">
    <location>
        <begin position="20"/>
        <end position="40"/>
    </location>
</feature>
<sequence length="344" mass="39989">MKKDRNLFVDFLVERKYSIYRHTLLIIVLLFVVFNGRGIGTSPPVWSFRVIFPIFNVSLFYVNVYVLIPRFLWKNKYSDYFLIVLGLVMFAAVTVGLGRYWIATHYRLPIPPEKEFNPFKFSFWMLTLMGVTTSFKFFQRWVFDTERINELERLTRQSELAQLKNQINPHFLFNMLNNANVLTHKDPEKASQVLMKLSDLLRYQLYDSARDKVLLTADIRFLHDFLNLEKTRRDNFDFLISQEGELSGVQIPPLLFTTFVENAVKHSVAPEGPSYVHLYFSLHASALCFRCVNSKPAVAASKGAVGGLGLTNIRRTLDLLYPGKYRLEIRDVLDAYSITLNLEV</sequence>
<keyword evidence="1" id="KW-0472">Membrane</keyword>